<gene>
    <name evidence="5" type="ORF">PQ472_00835</name>
</gene>
<dbReference type="Gene3D" id="3.40.30.10">
    <property type="entry name" value="Glutaredoxin"/>
    <property type="match status" value="1"/>
</dbReference>
<dbReference type="PRINTS" id="PR01011">
    <property type="entry name" value="GLUTPROXDASE"/>
</dbReference>
<organism evidence="5 6">
    <name type="scientific">Lacticaseibacillus pabuli</name>
    <dbReference type="NCBI Taxonomy" id="3025672"/>
    <lineage>
        <taxon>Bacteria</taxon>
        <taxon>Bacillati</taxon>
        <taxon>Bacillota</taxon>
        <taxon>Bacilli</taxon>
        <taxon>Lactobacillales</taxon>
        <taxon>Lactobacillaceae</taxon>
        <taxon>Lacticaseibacillus</taxon>
    </lineage>
</organism>
<evidence type="ECO:0000256" key="4">
    <source>
        <dbReference type="RuleBase" id="RU000499"/>
    </source>
</evidence>
<comment type="similarity">
    <text evidence="1 4">Belongs to the glutathione peroxidase family.</text>
</comment>
<dbReference type="InterPro" id="IPR036249">
    <property type="entry name" value="Thioredoxin-like_sf"/>
</dbReference>
<dbReference type="PROSITE" id="PS51355">
    <property type="entry name" value="GLUTATHIONE_PEROXID_3"/>
    <property type="match status" value="1"/>
</dbReference>
<dbReference type="PIRSF" id="PIRSF000303">
    <property type="entry name" value="Glutathion_perox"/>
    <property type="match status" value="1"/>
</dbReference>
<dbReference type="PROSITE" id="PS00460">
    <property type="entry name" value="GLUTATHIONE_PEROXID_1"/>
    <property type="match status" value="1"/>
</dbReference>
<protein>
    <recommendedName>
        <fullName evidence="4">Glutathione peroxidase</fullName>
    </recommendedName>
</protein>
<dbReference type="SUPFAM" id="SSF52833">
    <property type="entry name" value="Thioredoxin-like"/>
    <property type="match status" value="1"/>
</dbReference>
<dbReference type="Pfam" id="PF00255">
    <property type="entry name" value="GSHPx"/>
    <property type="match status" value="1"/>
</dbReference>
<keyword evidence="6" id="KW-1185">Reference proteome</keyword>
<dbReference type="EMBL" id="CP117884">
    <property type="protein sequence ID" value="WDF82817.1"/>
    <property type="molecule type" value="Genomic_DNA"/>
</dbReference>
<evidence type="ECO:0000313" key="5">
    <source>
        <dbReference type="EMBL" id="WDF82817.1"/>
    </source>
</evidence>
<name>A0ABY7WRK6_9LACO</name>
<keyword evidence="3 4" id="KW-0560">Oxidoreductase</keyword>
<dbReference type="InterPro" id="IPR029759">
    <property type="entry name" value="GPX_AS"/>
</dbReference>
<sequence length="158" mass="17572">MSIYDYKVTLENGDSYSLDKYKGHPMIIVNTATKCGFAPQFEQLEAIYKKYQDQGLIILGFPSDQFHQELADGQAAAAACRTQWGVTFPMHQMIKVNGSDADPLFKYLKGEAFGMLGGAIKWNFTKFLVDGEGNVVERVAPKTNPDKMIPAIEKVLAQ</sequence>
<dbReference type="CDD" id="cd00340">
    <property type="entry name" value="GSH_Peroxidase"/>
    <property type="match status" value="1"/>
</dbReference>
<evidence type="ECO:0000313" key="6">
    <source>
        <dbReference type="Proteomes" id="UP001220377"/>
    </source>
</evidence>
<keyword evidence="2 4" id="KW-0575">Peroxidase</keyword>
<reference evidence="5 6" key="1">
    <citation type="submission" date="2023-02" db="EMBL/GenBank/DDBJ databases">
        <title>Genome sequence of Lacticaseibacillus sp. KACC 23028.</title>
        <authorList>
            <person name="Kim S."/>
            <person name="Heo J."/>
            <person name="Kwon S.-W."/>
        </authorList>
    </citation>
    <scope>NUCLEOTIDE SEQUENCE [LARGE SCALE GENOMIC DNA]</scope>
    <source>
        <strain evidence="5 6">KACC 23028</strain>
    </source>
</reference>
<dbReference type="GO" id="GO:0004601">
    <property type="term" value="F:peroxidase activity"/>
    <property type="evidence" value="ECO:0007669"/>
    <property type="project" value="UniProtKB-KW"/>
</dbReference>
<evidence type="ECO:0000256" key="3">
    <source>
        <dbReference type="ARBA" id="ARBA00023002"/>
    </source>
</evidence>
<evidence type="ECO:0000256" key="2">
    <source>
        <dbReference type="ARBA" id="ARBA00022559"/>
    </source>
</evidence>
<accession>A0ABY7WRK6</accession>
<dbReference type="PANTHER" id="PTHR11592">
    <property type="entry name" value="GLUTATHIONE PEROXIDASE"/>
    <property type="match status" value="1"/>
</dbReference>
<dbReference type="RefSeq" id="WP_274260533.1">
    <property type="nucleotide sequence ID" value="NZ_CP117884.1"/>
</dbReference>
<dbReference type="Proteomes" id="UP001220377">
    <property type="component" value="Chromosome"/>
</dbReference>
<dbReference type="InterPro" id="IPR000889">
    <property type="entry name" value="Glutathione_peroxidase"/>
</dbReference>
<dbReference type="PANTHER" id="PTHR11592:SF44">
    <property type="entry name" value="GLUTATHIONE PEROXIDASE"/>
    <property type="match status" value="1"/>
</dbReference>
<evidence type="ECO:0000256" key="1">
    <source>
        <dbReference type="ARBA" id="ARBA00006926"/>
    </source>
</evidence>
<proteinExistence type="inferred from homology"/>